<dbReference type="RefSeq" id="WP_112574943.1">
    <property type="nucleotide sequence ID" value="NZ_CP043450.1"/>
</dbReference>
<evidence type="ECO:0000313" key="2">
    <source>
        <dbReference type="Proteomes" id="UP000251402"/>
    </source>
</evidence>
<proteinExistence type="predicted"/>
<dbReference type="KEGG" id="mrub:DEO27_024365"/>
<organism evidence="1 2">
    <name type="scientific">Mucilaginibacter rubeus</name>
    <dbReference type="NCBI Taxonomy" id="2027860"/>
    <lineage>
        <taxon>Bacteria</taxon>
        <taxon>Pseudomonadati</taxon>
        <taxon>Bacteroidota</taxon>
        <taxon>Sphingobacteriia</taxon>
        <taxon>Sphingobacteriales</taxon>
        <taxon>Sphingobacteriaceae</taxon>
        <taxon>Mucilaginibacter</taxon>
    </lineage>
</organism>
<sequence>METQERRPLSPITGQEGAPIELNKAANWTKNYRQRHPNDTISHFFGREILNNLLNLEGSKGIRIYYANDTSLTGWQKLCVSLSNFILKVLGNIDGEKHLIISAVNELGNDLLPSDNINLPPKQDNVTFKTYSLTTSGGDQSNFIGDQSYPCPGSTGCPKNKLTGDE</sequence>
<keyword evidence="2" id="KW-1185">Reference proteome</keyword>
<gene>
    <name evidence="1" type="ORF">DEO27_024365</name>
</gene>
<name>A0A5C1I882_9SPHI</name>
<dbReference type="EMBL" id="CP043450">
    <property type="protein sequence ID" value="QEM13011.1"/>
    <property type="molecule type" value="Genomic_DNA"/>
</dbReference>
<evidence type="ECO:0000313" key="1">
    <source>
        <dbReference type="EMBL" id="QEM13011.1"/>
    </source>
</evidence>
<dbReference type="Proteomes" id="UP000251402">
    <property type="component" value="Chromosome"/>
</dbReference>
<dbReference type="OrthoDB" id="661524at2"/>
<reference evidence="1" key="1">
    <citation type="submission" date="2019-08" db="EMBL/GenBank/DDBJ databases">
        <title>Comparative genome analysis confer to the adaptation heavy metal polluted environment.</title>
        <authorList>
            <person name="Li Y."/>
        </authorList>
    </citation>
    <scope>NUCLEOTIDE SEQUENCE [LARGE SCALE GENOMIC DNA]</scope>
    <source>
        <strain evidence="1">P1</strain>
    </source>
</reference>
<accession>A0A5C1I882</accession>
<dbReference type="AlphaFoldDB" id="A0A5C1I882"/>
<protein>
    <submittedName>
        <fullName evidence="1">Uncharacterized protein</fullName>
    </submittedName>
</protein>